<evidence type="ECO:0000313" key="3">
    <source>
        <dbReference type="EMBL" id="KAK1693503.1"/>
    </source>
</evidence>
<organism evidence="3 4">
    <name type="scientific">Lolium multiflorum</name>
    <name type="common">Italian ryegrass</name>
    <name type="synonym">Lolium perenne subsp. multiflorum</name>
    <dbReference type="NCBI Taxonomy" id="4521"/>
    <lineage>
        <taxon>Eukaryota</taxon>
        <taxon>Viridiplantae</taxon>
        <taxon>Streptophyta</taxon>
        <taxon>Embryophyta</taxon>
        <taxon>Tracheophyta</taxon>
        <taxon>Spermatophyta</taxon>
        <taxon>Magnoliopsida</taxon>
        <taxon>Liliopsida</taxon>
        <taxon>Poales</taxon>
        <taxon>Poaceae</taxon>
        <taxon>BOP clade</taxon>
        <taxon>Pooideae</taxon>
        <taxon>Poodae</taxon>
        <taxon>Poeae</taxon>
        <taxon>Poeae Chloroplast Group 2 (Poeae type)</taxon>
        <taxon>Loliodinae</taxon>
        <taxon>Loliinae</taxon>
        <taxon>Lolium</taxon>
    </lineage>
</organism>
<dbReference type="InterPro" id="IPR055290">
    <property type="entry name" value="At3g26010-like"/>
</dbReference>
<evidence type="ECO:0000256" key="1">
    <source>
        <dbReference type="SAM" id="MobiDB-lite"/>
    </source>
</evidence>
<keyword evidence="4" id="KW-1185">Reference proteome</keyword>
<accession>A0AAD8TWG8</accession>
<feature type="region of interest" description="Disordered" evidence="1">
    <location>
        <begin position="1"/>
        <end position="39"/>
    </location>
</feature>
<dbReference type="SMART" id="SM00256">
    <property type="entry name" value="FBOX"/>
    <property type="match status" value="1"/>
</dbReference>
<proteinExistence type="predicted"/>
<dbReference type="InterPro" id="IPR001810">
    <property type="entry name" value="F-box_dom"/>
</dbReference>
<feature type="compositionally biased region" description="Basic and acidic residues" evidence="1">
    <location>
        <begin position="17"/>
        <end position="26"/>
    </location>
</feature>
<dbReference type="Gene3D" id="1.20.1280.50">
    <property type="match status" value="1"/>
</dbReference>
<name>A0AAD8TWG8_LOLMU</name>
<dbReference type="Pfam" id="PF00646">
    <property type="entry name" value="F-box"/>
    <property type="match status" value="1"/>
</dbReference>
<dbReference type="InterPro" id="IPR015915">
    <property type="entry name" value="Kelch-typ_b-propeller"/>
</dbReference>
<reference evidence="3" key="1">
    <citation type="submission" date="2023-07" db="EMBL/GenBank/DDBJ databases">
        <title>A chromosome-level genome assembly of Lolium multiflorum.</title>
        <authorList>
            <person name="Chen Y."/>
            <person name="Copetti D."/>
            <person name="Kolliker R."/>
            <person name="Studer B."/>
        </authorList>
    </citation>
    <scope>NUCLEOTIDE SEQUENCE</scope>
    <source>
        <strain evidence="3">02402/16</strain>
        <tissue evidence="3">Leaf</tissue>
    </source>
</reference>
<dbReference type="PANTHER" id="PTHR35546">
    <property type="entry name" value="F-BOX PROTEIN INTERACTION DOMAIN PROTEIN-RELATED"/>
    <property type="match status" value="1"/>
</dbReference>
<dbReference type="InterPro" id="IPR056592">
    <property type="entry name" value="Beta-prop_At3g26010-like"/>
</dbReference>
<comment type="caution">
    <text evidence="3">The sequence shown here is derived from an EMBL/GenBank/DDBJ whole genome shotgun (WGS) entry which is preliminary data.</text>
</comment>
<dbReference type="InterPro" id="IPR036047">
    <property type="entry name" value="F-box-like_dom_sf"/>
</dbReference>
<dbReference type="PANTHER" id="PTHR35546:SF48">
    <property type="entry name" value="F-BOX DOMAIN-CONTAINING PROTEIN"/>
    <property type="match status" value="1"/>
</dbReference>
<dbReference type="EMBL" id="JAUUTY010000001">
    <property type="protein sequence ID" value="KAK1693503.1"/>
    <property type="molecule type" value="Genomic_DNA"/>
</dbReference>
<dbReference type="SUPFAM" id="SSF117281">
    <property type="entry name" value="Kelch motif"/>
    <property type="match status" value="1"/>
</dbReference>
<sequence>MAQSGSPPPFPTTEVSSEMRKKQKQEDEQEQQPLGSLPEGPLVEILSRVPYSSLCRFKCVSKPWLALCSDPQVRKRCPQTLSGFFQRYSCDKDGVQFSNLSGRGPPMVDPSLPFLRKNYEVVNLEHCCGGLVLCRCGKSGHTGNNGYIFVVCNPATGKWTQLPPCPTEFDLRFLFDLFVETEQYLGFDPAVPSRFVVFLNLWNKVAIYSSDTGRWTVVQSGWIYGPRTMGYLECVFLNGTMHLLTSQPSILTVDTKGEVWGEIDIPGNVPQSCVDHSIGQSQGCLYAWYVDNPNTCQLSVWALQEYGSENWTLKHTVNILELFGRHHRKADESYKMFAIHPDRNLIFLTDGKNKTISYDMDNQEVHVIGICKKLWGVQPYIPCFAEWPSVAH</sequence>
<protein>
    <recommendedName>
        <fullName evidence="2">F-box domain-containing protein</fullName>
    </recommendedName>
</protein>
<dbReference type="SUPFAM" id="SSF81383">
    <property type="entry name" value="F-box domain"/>
    <property type="match status" value="1"/>
</dbReference>
<dbReference type="CDD" id="cd22157">
    <property type="entry name" value="F-box_AtFBW1-like"/>
    <property type="match status" value="1"/>
</dbReference>
<dbReference type="AlphaFoldDB" id="A0AAD8TWG8"/>
<dbReference type="Pfam" id="PF24750">
    <property type="entry name" value="b-prop_At3g26010-like"/>
    <property type="match status" value="1"/>
</dbReference>
<evidence type="ECO:0000313" key="4">
    <source>
        <dbReference type="Proteomes" id="UP001231189"/>
    </source>
</evidence>
<feature type="domain" description="F-box" evidence="2">
    <location>
        <begin position="37"/>
        <end position="77"/>
    </location>
</feature>
<feature type="compositionally biased region" description="Pro residues" evidence="1">
    <location>
        <begin position="1"/>
        <end position="11"/>
    </location>
</feature>
<dbReference type="Proteomes" id="UP001231189">
    <property type="component" value="Unassembled WGS sequence"/>
</dbReference>
<gene>
    <name evidence="3" type="ORF">QYE76_010200</name>
</gene>
<evidence type="ECO:0000259" key="2">
    <source>
        <dbReference type="SMART" id="SM00256"/>
    </source>
</evidence>